<gene>
    <name evidence="1" type="ORF">NG895_29645</name>
</gene>
<dbReference type="RefSeq" id="WP_252856199.1">
    <property type="nucleotide sequence ID" value="NZ_JAMXLR010000095.1"/>
</dbReference>
<protein>
    <submittedName>
        <fullName evidence="1">Uncharacterized protein</fullName>
    </submittedName>
</protein>
<organism evidence="1 2">
    <name type="scientific">Aeoliella straminimaris</name>
    <dbReference type="NCBI Taxonomy" id="2954799"/>
    <lineage>
        <taxon>Bacteria</taxon>
        <taxon>Pseudomonadati</taxon>
        <taxon>Planctomycetota</taxon>
        <taxon>Planctomycetia</taxon>
        <taxon>Pirellulales</taxon>
        <taxon>Lacipirellulaceae</taxon>
        <taxon>Aeoliella</taxon>
    </lineage>
</organism>
<evidence type="ECO:0000313" key="2">
    <source>
        <dbReference type="Proteomes" id="UP001155241"/>
    </source>
</evidence>
<sequence>MPFLTRSPAWYGETDSENRAIRQQMLEWATANTDSQYVLWQIESDGTADLNFSRESSSLLSRASPWSSSAFNGTPPSQAPSKLRVSSTPVEYIMRGAEGEGYPMKVTSIQQVGESMDVVCGFSSLKSYGTRFICLMKEPGVLKPVLWFENKNSLGRVCFDGKYAWVPVSGPTSGFIAVDVESGEPTGIGKRNGLTKVSSRAAGLVLGEGKTLWIGSFRDEQQQTHRLLELDITPSGAVNMDFYDPTPAPAGGPLFTAGRRKAYDLPLGPNFVLPVGAASQPQTQLLLGQWAPGNILLDIPTRQYIAVKSRIGAYVSHNQLAFHQGNVYWTTREKLIRCGPADIDERTEVASVPERGCLHFDETGRIYLIGTKVWSAANEYAEFLPVESNLQPLERTDLHGMYHSAHYGVLLEANVSKKWLFFSLEFGESQ</sequence>
<comment type="caution">
    <text evidence="1">The sequence shown here is derived from an EMBL/GenBank/DDBJ whole genome shotgun (WGS) entry which is preliminary data.</text>
</comment>
<dbReference type="Proteomes" id="UP001155241">
    <property type="component" value="Unassembled WGS sequence"/>
</dbReference>
<reference evidence="1" key="1">
    <citation type="submission" date="2022-06" db="EMBL/GenBank/DDBJ databases">
        <title>Aeoliella straminimaris, a novel planctomycete from sediments.</title>
        <authorList>
            <person name="Vitorino I.R."/>
            <person name="Lage O.M."/>
        </authorList>
    </citation>
    <scope>NUCLEOTIDE SEQUENCE</scope>
    <source>
        <strain evidence="1">ICT_H6.2</strain>
    </source>
</reference>
<keyword evidence="2" id="KW-1185">Reference proteome</keyword>
<evidence type="ECO:0000313" key="1">
    <source>
        <dbReference type="EMBL" id="MCO6048086.1"/>
    </source>
</evidence>
<name>A0A9X2JJM3_9BACT</name>
<dbReference type="EMBL" id="JAMXLR010000095">
    <property type="protein sequence ID" value="MCO6048086.1"/>
    <property type="molecule type" value="Genomic_DNA"/>
</dbReference>
<proteinExistence type="predicted"/>
<accession>A0A9X2JJM3</accession>
<dbReference type="AlphaFoldDB" id="A0A9X2JJM3"/>